<proteinExistence type="predicted"/>
<dbReference type="EMBL" id="DTCA01000116">
    <property type="protein sequence ID" value="HGM07531.1"/>
    <property type="molecule type" value="Genomic_DNA"/>
</dbReference>
<dbReference type="Gene3D" id="3.40.50.410">
    <property type="entry name" value="von Willebrand factor, type A domain"/>
    <property type="match status" value="1"/>
</dbReference>
<evidence type="ECO:0000259" key="2">
    <source>
        <dbReference type="PROSITE" id="PS50234"/>
    </source>
</evidence>
<name>A0A7C4H2Z5_9CREN</name>
<dbReference type="PANTHER" id="PTHR38730:SF1">
    <property type="entry name" value="SLL7028 PROTEIN"/>
    <property type="match status" value="1"/>
</dbReference>
<organism evidence="3">
    <name type="scientific">Ignisphaera aggregans</name>
    <dbReference type="NCBI Taxonomy" id="334771"/>
    <lineage>
        <taxon>Archaea</taxon>
        <taxon>Thermoproteota</taxon>
        <taxon>Thermoprotei</taxon>
        <taxon>Desulfurococcales</taxon>
        <taxon>Desulfurococcaceae</taxon>
        <taxon>Ignisphaera</taxon>
    </lineage>
</organism>
<comment type="caution">
    <text evidence="3">The sequence shown here is derived from an EMBL/GenBank/DDBJ whole genome shotgun (WGS) entry which is preliminary data.</text>
</comment>
<accession>A0A7C4H2Z5</accession>
<gene>
    <name evidence="3" type="ORF">ENU31_03880</name>
</gene>
<dbReference type="InterPro" id="IPR036465">
    <property type="entry name" value="vWFA_dom_sf"/>
</dbReference>
<feature type="region of interest" description="Disordered" evidence="1">
    <location>
        <begin position="240"/>
        <end position="304"/>
    </location>
</feature>
<protein>
    <recommendedName>
        <fullName evidence="2">VWFA domain-containing protein</fullName>
    </recommendedName>
</protein>
<dbReference type="SUPFAM" id="SSF53300">
    <property type="entry name" value="vWA-like"/>
    <property type="match status" value="1"/>
</dbReference>
<dbReference type="InterPro" id="IPR002035">
    <property type="entry name" value="VWF_A"/>
</dbReference>
<dbReference type="CDD" id="cd00198">
    <property type="entry name" value="vWFA"/>
    <property type="match status" value="1"/>
</dbReference>
<dbReference type="PANTHER" id="PTHR38730">
    <property type="entry name" value="SLL7028 PROTEIN"/>
    <property type="match status" value="1"/>
</dbReference>
<dbReference type="AlphaFoldDB" id="A0A7C4H2Z5"/>
<feature type="domain" description="VWFA" evidence="2">
    <location>
        <begin position="415"/>
        <end position="557"/>
    </location>
</feature>
<evidence type="ECO:0000313" key="3">
    <source>
        <dbReference type="EMBL" id="HGM07531.1"/>
    </source>
</evidence>
<feature type="compositionally biased region" description="Polar residues" evidence="1">
    <location>
        <begin position="286"/>
        <end position="304"/>
    </location>
</feature>
<sequence length="557" mass="63467">MSLQSIKSDNTETNAIEQLKNTLDLLSKGMLRLKLFFFWYVYEHIPIYYNEKIKFEGMTDGKSIYLSKGFLETNFHNQLFILLHEILHIVYSHNKTMLNKLKQSKTVLEKNITRIVYNVIADAVINSQIINIFNSSQIQTKFIEEKYVNPEIINKLLESDVSKLGFALAIDRLLYLINTGTVELNAFTESGKTIDLTTTDLDTLRNTNMIFVRFINKKTGAEVMFNLHLDLSFHGSDYDESPNKGSYDSENIEDSIGGSHDSENIEESIGGKGKEGKEKNGSSIKNYENNTAKESTASNSSGYYTPTHRDKSILIKKPIKKSIPNEADIKKIIRDAIDFDKAKRDLDKEKSAGAGFFMDSMYELIDTSSRKPKWIDKIRIFVTDYLGNFKIYSWQKVHKRSPYLKPGYYRMNIPHIIILLDTSGSMLDESLNKALIEIFGLIESVPDLRVTLYQWSSKCSLPEKVDRYFVQRVKTHRKIPVLTGGTEITPALDTVLPTITKNDLVVIMTDGYIYDIDNGETQKKLGELAKKSAKTLFVTVSAIPKLPKGIEVIKIED</sequence>
<evidence type="ECO:0000256" key="1">
    <source>
        <dbReference type="SAM" id="MobiDB-lite"/>
    </source>
</evidence>
<dbReference type="PROSITE" id="PS50234">
    <property type="entry name" value="VWFA"/>
    <property type="match status" value="1"/>
</dbReference>
<reference evidence="3" key="1">
    <citation type="journal article" date="2020" name="mSystems">
        <title>Genome- and Community-Level Interaction Insights into Carbon Utilization and Element Cycling Functions of Hydrothermarchaeota in Hydrothermal Sediment.</title>
        <authorList>
            <person name="Zhou Z."/>
            <person name="Liu Y."/>
            <person name="Xu W."/>
            <person name="Pan J."/>
            <person name="Luo Z.H."/>
            <person name="Li M."/>
        </authorList>
    </citation>
    <scope>NUCLEOTIDE SEQUENCE [LARGE SCALE GENOMIC DNA]</scope>
    <source>
        <strain evidence="3">SpSt-658</strain>
    </source>
</reference>